<protein>
    <recommendedName>
        <fullName evidence="3">SGNH/GDSL hydrolase family protein</fullName>
    </recommendedName>
</protein>
<sequence>MNNFNMKRFLFKISFYIVAVVAVLLFLGTYADGNTDDNYRHFIGPEPSNIILGDSRGAQAMVPFVLNEKIKGRTFNNFALNIGDSPYGQVYFEALKKKINPDTKDGIFILTVDPWCLSLDKSLEHSKDDPDKNSTMADMHFFNMTPNYEYLLKHYPRSWFNIYKEREEIGKSATYLHKDGWMEVSVDVHPDSVSARAVKKIEGYTNLLQTQKISQFRLNGFVDMIKYLRDKGSVYIVRIPAFKGMMELEDRYDPNFSQRIENIAKENGVKFFDLSSNPENYTYTDGNHMYKESGKIFTAQIADSILSDRKNLK</sequence>
<proteinExistence type="predicted"/>
<gene>
    <name evidence="1" type="ORF">FOB44_12565</name>
</gene>
<dbReference type="SUPFAM" id="SSF52266">
    <property type="entry name" value="SGNH hydrolase"/>
    <property type="match status" value="1"/>
</dbReference>
<keyword evidence="2" id="KW-1185">Reference proteome</keyword>
<evidence type="ECO:0000313" key="2">
    <source>
        <dbReference type="Proteomes" id="UP000501570"/>
    </source>
</evidence>
<organism evidence="1 2">
    <name type="scientific">Chryseobacterium gallinarum</name>
    <dbReference type="NCBI Taxonomy" id="1324352"/>
    <lineage>
        <taxon>Bacteria</taxon>
        <taxon>Pseudomonadati</taxon>
        <taxon>Bacteroidota</taxon>
        <taxon>Flavobacteriia</taxon>
        <taxon>Flavobacteriales</taxon>
        <taxon>Weeksellaceae</taxon>
        <taxon>Chryseobacterium group</taxon>
        <taxon>Chryseobacterium</taxon>
    </lineage>
</organism>
<reference evidence="1 2" key="1">
    <citation type="submission" date="2019-09" db="EMBL/GenBank/DDBJ databases">
        <title>FDA dAtabase for Regulatory Grade micrObial Sequences (FDA-ARGOS): Supporting development and validation of Infectious Disease Dx tests.</title>
        <authorList>
            <person name="Sciortino C."/>
            <person name="Tallon L."/>
            <person name="Sadzewicz L."/>
            <person name="Vavikolanu K."/>
            <person name="Mehta A."/>
            <person name="Aluvathingal J."/>
            <person name="Nadendla S."/>
            <person name="Nandy P."/>
            <person name="Geyer C."/>
            <person name="Yan Y."/>
            <person name="Sichtig H."/>
        </authorList>
    </citation>
    <scope>NUCLEOTIDE SEQUENCE [LARGE SCALE GENOMIC DNA]</scope>
    <source>
        <strain evidence="1 2">FDAARGOS_636</strain>
    </source>
</reference>
<evidence type="ECO:0000313" key="1">
    <source>
        <dbReference type="EMBL" id="QIY91423.1"/>
    </source>
</evidence>
<dbReference type="EMBL" id="CP050995">
    <property type="protein sequence ID" value="QIY91423.1"/>
    <property type="molecule type" value="Genomic_DNA"/>
</dbReference>
<evidence type="ECO:0008006" key="3">
    <source>
        <dbReference type="Google" id="ProtNLM"/>
    </source>
</evidence>
<dbReference type="Proteomes" id="UP000501570">
    <property type="component" value="Chromosome"/>
</dbReference>
<accession>A0ABX6KS34</accession>
<name>A0ABX6KS34_CHRGL</name>